<evidence type="ECO:0000256" key="1">
    <source>
        <dbReference type="ARBA" id="ARBA00022490"/>
    </source>
</evidence>
<feature type="domain" description="Methyltransferase small" evidence="7">
    <location>
        <begin position="43"/>
        <end position="169"/>
    </location>
</feature>
<dbReference type="InterPro" id="IPR002052">
    <property type="entry name" value="DNA_methylase_N6_adenine_CS"/>
</dbReference>
<evidence type="ECO:0000256" key="5">
    <source>
        <dbReference type="ARBA" id="ARBA00022694"/>
    </source>
</evidence>
<accession>A0ABW1VPX7</accession>
<comment type="function">
    <text evidence="6">Specifically methylates the adenine in position 37 of tRNA(1)(Val) (anticodon cmo5UAC).</text>
</comment>
<comment type="similarity">
    <text evidence="6">Belongs to the methyltransferase superfamily. tRNA (adenine-N(6)-)-methyltransferase family.</text>
</comment>
<dbReference type="GO" id="GO:0008168">
    <property type="term" value="F:methyltransferase activity"/>
    <property type="evidence" value="ECO:0007669"/>
    <property type="project" value="UniProtKB-KW"/>
</dbReference>
<evidence type="ECO:0000313" key="9">
    <source>
        <dbReference type="Proteomes" id="UP001596215"/>
    </source>
</evidence>
<dbReference type="EC" id="2.1.1.223" evidence="6"/>
<keyword evidence="4 6" id="KW-0949">S-adenosyl-L-methionine</keyword>
<dbReference type="SUPFAM" id="SSF53335">
    <property type="entry name" value="S-adenosyl-L-methionine-dependent methyltransferases"/>
    <property type="match status" value="1"/>
</dbReference>
<dbReference type="PROSITE" id="PS00092">
    <property type="entry name" value="N6_MTASE"/>
    <property type="match status" value="1"/>
</dbReference>
<comment type="catalytic activity">
    <reaction evidence="6">
        <text>adenosine(37) in tRNA1(Val) + S-adenosyl-L-methionine = N(6)-methyladenosine(37) in tRNA1(Val) + S-adenosyl-L-homocysteine + H(+)</text>
        <dbReference type="Rhea" id="RHEA:43160"/>
        <dbReference type="Rhea" id="RHEA-COMP:10369"/>
        <dbReference type="Rhea" id="RHEA-COMP:10370"/>
        <dbReference type="ChEBI" id="CHEBI:15378"/>
        <dbReference type="ChEBI" id="CHEBI:57856"/>
        <dbReference type="ChEBI" id="CHEBI:59789"/>
        <dbReference type="ChEBI" id="CHEBI:74411"/>
        <dbReference type="ChEBI" id="CHEBI:74449"/>
        <dbReference type="EC" id="2.1.1.223"/>
    </reaction>
</comment>
<comment type="subcellular location">
    <subcellularLocation>
        <location evidence="6">Cytoplasm</location>
    </subcellularLocation>
</comment>
<keyword evidence="3 6" id="KW-0808">Transferase</keyword>
<keyword evidence="2 6" id="KW-0489">Methyltransferase</keyword>
<organism evidence="8 9">
    <name type="scientific">Tatumella punctata</name>
    <dbReference type="NCBI Taxonomy" id="399969"/>
    <lineage>
        <taxon>Bacteria</taxon>
        <taxon>Pseudomonadati</taxon>
        <taxon>Pseudomonadota</taxon>
        <taxon>Gammaproteobacteria</taxon>
        <taxon>Enterobacterales</taxon>
        <taxon>Erwiniaceae</taxon>
        <taxon>Tatumella</taxon>
    </lineage>
</organism>
<evidence type="ECO:0000256" key="2">
    <source>
        <dbReference type="ARBA" id="ARBA00022603"/>
    </source>
</evidence>
<reference evidence="9" key="1">
    <citation type="journal article" date="2019" name="Int. J. Syst. Evol. Microbiol.">
        <title>The Global Catalogue of Microorganisms (GCM) 10K type strain sequencing project: providing services to taxonomists for standard genome sequencing and annotation.</title>
        <authorList>
            <consortium name="The Broad Institute Genomics Platform"/>
            <consortium name="The Broad Institute Genome Sequencing Center for Infectious Disease"/>
            <person name="Wu L."/>
            <person name="Ma J."/>
        </authorList>
    </citation>
    <scope>NUCLEOTIDE SEQUENCE [LARGE SCALE GENOMIC DNA]</scope>
    <source>
        <strain evidence="9">CGMCC 4.1530</strain>
    </source>
</reference>
<dbReference type="CDD" id="cd02440">
    <property type="entry name" value="AdoMet_MTases"/>
    <property type="match status" value="1"/>
</dbReference>
<dbReference type="Gene3D" id="3.40.50.150">
    <property type="entry name" value="Vaccinia Virus protein VP39"/>
    <property type="match status" value="1"/>
</dbReference>
<dbReference type="InterPro" id="IPR029063">
    <property type="entry name" value="SAM-dependent_MTases_sf"/>
</dbReference>
<dbReference type="GO" id="GO:0032259">
    <property type="term" value="P:methylation"/>
    <property type="evidence" value="ECO:0007669"/>
    <property type="project" value="UniProtKB-KW"/>
</dbReference>
<evidence type="ECO:0000256" key="6">
    <source>
        <dbReference type="HAMAP-Rule" id="MF_01872"/>
    </source>
</evidence>
<keyword evidence="1 6" id="KW-0963">Cytoplasm</keyword>
<dbReference type="EMBL" id="JBHSUC010000018">
    <property type="protein sequence ID" value="MFC6363021.1"/>
    <property type="molecule type" value="Genomic_DNA"/>
</dbReference>
<keyword evidence="5 6" id="KW-0819">tRNA processing</keyword>
<proteinExistence type="inferred from homology"/>
<dbReference type="Pfam" id="PF05175">
    <property type="entry name" value="MTS"/>
    <property type="match status" value="1"/>
</dbReference>
<dbReference type="RefSeq" id="WP_212708107.1">
    <property type="nucleotide sequence ID" value="NZ_BAAAFW010000091.1"/>
</dbReference>
<dbReference type="InterPro" id="IPR022882">
    <property type="entry name" value="tRNA_adenine-N6_MeTrfase"/>
</dbReference>
<evidence type="ECO:0000256" key="4">
    <source>
        <dbReference type="ARBA" id="ARBA00022691"/>
    </source>
</evidence>
<dbReference type="InterPro" id="IPR007848">
    <property type="entry name" value="Small_mtfrase_dom"/>
</dbReference>
<dbReference type="InterPro" id="IPR050210">
    <property type="entry name" value="tRNA_Adenine-N(6)_MTase"/>
</dbReference>
<protein>
    <recommendedName>
        <fullName evidence="6">tRNA1(Val) (adenine(37)-N6)-methyltransferase</fullName>
        <ecNumber evidence="6">2.1.1.223</ecNumber>
    </recommendedName>
    <alternativeName>
        <fullName evidence="6">tRNA m6A37 methyltransferase</fullName>
    </alternativeName>
</protein>
<sequence length="254" mass="27915">MPVAPSFRKNGFTFRQFFVAHDQCGMKVSTDGIILGASTPLPDDGRVLDIGSGSGLISLMLAQRIAAQGIRPQIDAVEIEPSAVTQSRQNIAESPWPEAICVHHADILTWEPQITQPYAVIVSNPPFFSPGVSCRSSTRQTARYTTTLTHLALLQSAQQHITPQGIFCVILPASEGQAFIKLAQHEGWRLRTRVHICEYADRQPHRILAFLSLQNGGCTEQQLIIRDPSAEYSAGYRQLTGDFYLSARSQPSSA</sequence>
<comment type="caution">
    <text evidence="8">The sequence shown here is derived from an EMBL/GenBank/DDBJ whole genome shotgun (WGS) entry which is preliminary data.</text>
</comment>
<evidence type="ECO:0000256" key="3">
    <source>
        <dbReference type="ARBA" id="ARBA00022679"/>
    </source>
</evidence>
<name>A0ABW1VPX7_9GAMM</name>
<dbReference type="PANTHER" id="PTHR47739">
    <property type="entry name" value="TRNA1(VAL) (ADENINE(37)-N6)-METHYLTRANSFERASE"/>
    <property type="match status" value="1"/>
</dbReference>
<evidence type="ECO:0000259" key="7">
    <source>
        <dbReference type="Pfam" id="PF05175"/>
    </source>
</evidence>
<dbReference type="Proteomes" id="UP001596215">
    <property type="component" value="Unassembled WGS sequence"/>
</dbReference>
<gene>
    <name evidence="8" type="ORF">ACFP73_13095</name>
</gene>
<evidence type="ECO:0000313" key="8">
    <source>
        <dbReference type="EMBL" id="MFC6363021.1"/>
    </source>
</evidence>
<dbReference type="HAMAP" id="MF_01872">
    <property type="entry name" value="tRNA_methyltr_YfiC"/>
    <property type="match status" value="1"/>
</dbReference>
<keyword evidence="9" id="KW-1185">Reference proteome</keyword>
<dbReference type="PANTHER" id="PTHR47739:SF1">
    <property type="entry name" value="TRNA1(VAL) (ADENINE(37)-N6)-METHYLTRANSFERASE"/>
    <property type="match status" value="1"/>
</dbReference>